<sequence>MLFSLAFLQLFTLHNAVAQRHDMNLMSFMTLPEVRALKWEVNYHHRSRVAPGYWFFTPYSQIEPEQPTQKYQKYQIGPYIYDEDGMLIWAGSPMWDNQNVFDFRAINKIDDQPHLSMIVGSEVDGSSKGKGVIVDTHYEIEQQVEVLDDLHDFNIYEFNVLPGGKSALACTYRSRPVNMEDFGRPTEESWVISGGFVELDVATNEVLMQWESFDHIPLHESNLFHVWDTPMGPPGWDYAYINAVDKNEAGDYIISLRFTNTIYGISGKDGHILWRLGGLESDFDMDFIFSKQHDVRFVSSNSTHHIISIMNNASDERGNDENISSALYIEVDTVAMMARVIKRVNRPDSSLTRVYGSVQTLPNENVFVGWSERGYQSEHAPNGDILMTARFASTRYSTYRAYKGEFVGRPNQPPDVMASVYGTTDEDITTIIYVSWNGATDVIEWNFYAQAYDVGTPVFIGHADKTDFETMYIVDGYMDRVAAEAIDVNGKVIGTSRIQRSDIPSNWKAVGWLGESDPTPGDPSMIASINKGTDTTANSHDSMDSMAEIMGNNDSDKSSYANAKEVTNAIYKAHKLIRDMGGLLIFILAAYIVGGVLYGTYRMRQKSKLRSYQHVPLEEGLPLDDIHLRS</sequence>
<dbReference type="Proteomes" id="UP001150904">
    <property type="component" value="Unassembled WGS sequence"/>
</dbReference>
<evidence type="ECO:0000313" key="4">
    <source>
        <dbReference type="Proteomes" id="UP001150904"/>
    </source>
</evidence>
<keyword evidence="4" id="KW-1185">Reference proteome</keyword>
<evidence type="ECO:0008006" key="5">
    <source>
        <dbReference type="Google" id="ProtNLM"/>
    </source>
</evidence>
<dbReference type="GeneID" id="83180467"/>
<dbReference type="RefSeq" id="XP_058307357.1">
    <property type="nucleotide sequence ID" value="XM_058453166.1"/>
</dbReference>
<dbReference type="Pfam" id="PF14269">
    <property type="entry name" value="Arylsulfotran_2"/>
    <property type="match status" value="1"/>
</dbReference>
<dbReference type="InterPro" id="IPR039535">
    <property type="entry name" value="ASST-like"/>
</dbReference>
<comment type="caution">
    <text evidence="3">The sequence shown here is derived from an EMBL/GenBank/DDBJ whole genome shotgun (WGS) entry which is preliminary data.</text>
</comment>
<dbReference type="PANTHER" id="PTHR35340:SF8">
    <property type="entry name" value="ASST-DOMAIN-CONTAINING PROTEIN"/>
    <property type="match status" value="1"/>
</dbReference>
<reference evidence="3" key="2">
    <citation type="journal article" date="2023" name="IMA Fungus">
        <title>Comparative genomic study of the Penicillium genus elucidates a diverse pangenome and 15 lateral gene transfer events.</title>
        <authorList>
            <person name="Petersen C."/>
            <person name="Sorensen T."/>
            <person name="Nielsen M.R."/>
            <person name="Sondergaard T.E."/>
            <person name="Sorensen J.L."/>
            <person name="Fitzpatrick D.A."/>
            <person name="Frisvad J.C."/>
            <person name="Nielsen K.L."/>
        </authorList>
    </citation>
    <scope>NUCLEOTIDE SEQUENCE</scope>
    <source>
        <strain evidence="3">IBT 15544</strain>
    </source>
</reference>
<accession>A0A9W9SX52</accession>
<evidence type="ECO:0000313" key="3">
    <source>
        <dbReference type="EMBL" id="KAJ5201441.1"/>
    </source>
</evidence>
<dbReference type="InterPro" id="IPR053143">
    <property type="entry name" value="Arylsulfate_ST"/>
</dbReference>
<dbReference type="EMBL" id="JAPQKR010000013">
    <property type="protein sequence ID" value="KAJ5201441.1"/>
    <property type="molecule type" value="Genomic_DNA"/>
</dbReference>
<feature type="transmembrane region" description="Helical" evidence="1">
    <location>
        <begin position="580"/>
        <end position="601"/>
    </location>
</feature>
<keyword evidence="1" id="KW-1133">Transmembrane helix</keyword>
<feature type="signal peptide" evidence="2">
    <location>
        <begin position="1"/>
        <end position="18"/>
    </location>
</feature>
<protein>
    <recommendedName>
        <fullName evidence="5">ASST-domain-containing protein</fullName>
    </recommendedName>
</protein>
<evidence type="ECO:0000256" key="1">
    <source>
        <dbReference type="SAM" id="Phobius"/>
    </source>
</evidence>
<feature type="chain" id="PRO_5040905052" description="ASST-domain-containing protein" evidence="2">
    <location>
        <begin position="19"/>
        <end position="630"/>
    </location>
</feature>
<dbReference type="OrthoDB" id="5427350at2759"/>
<proteinExistence type="predicted"/>
<gene>
    <name evidence="3" type="ORF">N7498_006104</name>
</gene>
<name>A0A9W9SX52_9EURO</name>
<reference evidence="3" key="1">
    <citation type="submission" date="2022-12" db="EMBL/GenBank/DDBJ databases">
        <authorList>
            <person name="Petersen C."/>
        </authorList>
    </citation>
    <scope>NUCLEOTIDE SEQUENCE</scope>
    <source>
        <strain evidence="3">IBT 15544</strain>
    </source>
</reference>
<keyword evidence="1" id="KW-0812">Transmembrane</keyword>
<organism evidence="3 4">
    <name type="scientific">Penicillium cinerascens</name>
    <dbReference type="NCBI Taxonomy" id="70096"/>
    <lineage>
        <taxon>Eukaryota</taxon>
        <taxon>Fungi</taxon>
        <taxon>Dikarya</taxon>
        <taxon>Ascomycota</taxon>
        <taxon>Pezizomycotina</taxon>
        <taxon>Eurotiomycetes</taxon>
        <taxon>Eurotiomycetidae</taxon>
        <taxon>Eurotiales</taxon>
        <taxon>Aspergillaceae</taxon>
        <taxon>Penicillium</taxon>
    </lineage>
</organism>
<dbReference type="AlphaFoldDB" id="A0A9W9SX52"/>
<dbReference type="PANTHER" id="PTHR35340">
    <property type="entry name" value="PQQ ENZYME REPEAT PROTEIN-RELATED"/>
    <property type="match status" value="1"/>
</dbReference>
<evidence type="ECO:0000256" key="2">
    <source>
        <dbReference type="SAM" id="SignalP"/>
    </source>
</evidence>
<keyword evidence="2" id="KW-0732">Signal</keyword>
<keyword evidence="1" id="KW-0472">Membrane</keyword>